<name>A0A9W7E0S0_9STRA</name>
<dbReference type="Proteomes" id="UP001165122">
    <property type="component" value="Unassembled WGS sequence"/>
</dbReference>
<dbReference type="AlphaFoldDB" id="A0A9W7E0S0"/>
<evidence type="ECO:0000313" key="2">
    <source>
        <dbReference type="Proteomes" id="UP001165122"/>
    </source>
</evidence>
<proteinExistence type="predicted"/>
<sequence length="129" mass="14382">MRKLLPFDPWLRALLHTISLNKVQVAGTVHKPLSELIDNDAIQLGKGLSTIILSTTGVGAAVDHWIAQNSPLEEFEKEYPWMRSFFVELAQRNFNTSNLGLRLRVFGGAVLSTVGHWTRTGERGGEARN</sequence>
<gene>
    <name evidence="1" type="ORF">TrLO_g10746</name>
</gene>
<organism evidence="1 2">
    <name type="scientific">Triparma laevis f. longispina</name>
    <dbReference type="NCBI Taxonomy" id="1714387"/>
    <lineage>
        <taxon>Eukaryota</taxon>
        <taxon>Sar</taxon>
        <taxon>Stramenopiles</taxon>
        <taxon>Ochrophyta</taxon>
        <taxon>Bolidophyceae</taxon>
        <taxon>Parmales</taxon>
        <taxon>Triparmaceae</taxon>
        <taxon>Triparma</taxon>
    </lineage>
</organism>
<evidence type="ECO:0000313" key="1">
    <source>
        <dbReference type="EMBL" id="GMH57823.1"/>
    </source>
</evidence>
<accession>A0A9W7E0S0</accession>
<protein>
    <submittedName>
        <fullName evidence="1">Uncharacterized protein</fullName>
    </submittedName>
</protein>
<reference evidence="2" key="1">
    <citation type="journal article" date="2023" name="Commun. Biol.">
        <title>Genome analysis of Parmales, the sister group of diatoms, reveals the evolutionary specialization of diatoms from phago-mixotrophs to photoautotrophs.</title>
        <authorList>
            <person name="Ban H."/>
            <person name="Sato S."/>
            <person name="Yoshikawa S."/>
            <person name="Yamada K."/>
            <person name="Nakamura Y."/>
            <person name="Ichinomiya M."/>
            <person name="Sato N."/>
            <person name="Blanc-Mathieu R."/>
            <person name="Endo H."/>
            <person name="Kuwata A."/>
            <person name="Ogata H."/>
        </authorList>
    </citation>
    <scope>NUCLEOTIDE SEQUENCE [LARGE SCALE GENOMIC DNA]</scope>
    <source>
        <strain evidence="2">NIES 3700</strain>
    </source>
</reference>
<keyword evidence="2" id="KW-1185">Reference proteome</keyword>
<comment type="caution">
    <text evidence="1">The sequence shown here is derived from an EMBL/GenBank/DDBJ whole genome shotgun (WGS) entry which is preliminary data.</text>
</comment>
<dbReference type="EMBL" id="BRXW01000472">
    <property type="protein sequence ID" value="GMH57823.1"/>
    <property type="molecule type" value="Genomic_DNA"/>
</dbReference>